<dbReference type="InterPro" id="IPR035595">
    <property type="entry name" value="UDP_glycos_trans_CS"/>
</dbReference>
<keyword evidence="5" id="KW-0732">Signal</keyword>
<evidence type="ECO:0000256" key="3">
    <source>
        <dbReference type="ARBA" id="ARBA00022679"/>
    </source>
</evidence>
<dbReference type="EC" id="2.4.1.17" evidence="5"/>
<proteinExistence type="evidence at transcript level"/>
<evidence type="ECO:0000313" key="6">
    <source>
        <dbReference type="EMBL" id="QIK00363.1"/>
    </source>
</evidence>
<dbReference type="PANTHER" id="PTHR48043:SF159">
    <property type="entry name" value="EG:EG0003.4 PROTEIN-RELATED"/>
    <property type="match status" value="1"/>
</dbReference>
<dbReference type="GO" id="GO:0015020">
    <property type="term" value="F:glucuronosyltransferase activity"/>
    <property type="evidence" value="ECO:0007669"/>
    <property type="project" value="UniProtKB-EC"/>
</dbReference>
<dbReference type="GO" id="GO:0016020">
    <property type="term" value="C:membrane"/>
    <property type="evidence" value="ECO:0007669"/>
    <property type="project" value="UniProtKB-SubCell"/>
</dbReference>
<protein>
    <recommendedName>
        <fullName evidence="5">UDP-glucuronosyltransferase</fullName>
        <ecNumber evidence="5">2.4.1.17</ecNumber>
    </recommendedName>
</protein>
<keyword evidence="3 4" id="KW-0808">Transferase</keyword>
<evidence type="ECO:0000256" key="5">
    <source>
        <dbReference type="RuleBase" id="RU362059"/>
    </source>
</evidence>
<keyword evidence="5" id="KW-1133">Transmembrane helix</keyword>
<dbReference type="Gene3D" id="3.40.50.2000">
    <property type="entry name" value="Glycogen Phosphorylase B"/>
    <property type="match status" value="2"/>
</dbReference>
<dbReference type="SUPFAM" id="SSF53756">
    <property type="entry name" value="UDP-Glycosyltransferase/glycogen phosphorylase"/>
    <property type="match status" value="1"/>
</dbReference>
<dbReference type="AlphaFoldDB" id="A0A6G7SF99"/>
<sequence length="522" mass="59130">MIMNRILVSIVLVLVCFCFPTQCARILGVFPFAATSHYTLGNSLMKGLAAAGHDVTMISPFEENNPPKNGSYRNIVLTGFAEDFEKFRANTNLFESNHQSLLAPIFMVKMLSPMAEKALNHTNVKRLLDSGERFDVVIVEQFVNDAMKLFANHFHCPLILLSTVGANSWVNMIAGNPSPPAYVPHMLSSYPARMTFFQRVGNVIKYMMDNVLSTFVIMSIERNMAKKYFPDGPDLLDVYHDASIILLNSHESLNQALPLVPNMVEIGGYHVAPPKKLPQDLQEFLDNAKEGVVYFSLGSNLRSKDLPPEKRDMFLKALGKLKQKVLWKWETDVLPGQPANVKLGKWFPQQDILAHPNVKVFITHGGLLSTTETVYHGVPVLAIPVFGDQHRNARNAERNGFALSLPYKDPNFSEEKLSELLKELLTNQSYTENVKRRSRIFHDRPLKPMDTAVYWVEYVIRHKDTSHLRVAGATLPLYKYLLLDVIAFLAFISIAVVYILGIGLRYLLCRRRNKEVKKIKKN</sequence>
<comment type="subcellular location">
    <subcellularLocation>
        <location evidence="5">Membrane</location>
        <topology evidence="5">Single-pass membrane protein</topology>
    </subcellularLocation>
</comment>
<dbReference type="PROSITE" id="PS00375">
    <property type="entry name" value="UDPGT"/>
    <property type="match status" value="1"/>
</dbReference>
<dbReference type="InterPro" id="IPR050271">
    <property type="entry name" value="UDP-glycosyltransferase"/>
</dbReference>
<reference evidence="6" key="1">
    <citation type="submission" date="2019-07" db="EMBL/GenBank/DDBJ databases">
        <title>Antennal UDP-glycosyltransferase (UGT) genes in the coffee white stemborer, Xylotrechus quadripes.</title>
        <authorList>
            <person name="Yin N.-N."/>
            <person name="Zhao Y.-J."/>
            <person name="Zhu J.-Y."/>
            <person name="Liu N.-Y."/>
        </authorList>
    </citation>
    <scope>NUCLEOTIDE SEQUENCE</scope>
    <source>
        <tissue evidence="6">Antennae</tissue>
    </source>
</reference>
<name>A0A6G7SF99_9CUCU</name>
<organism evidence="6">
    <name type="scientific">Xylotrechus quadripes</name>
    <dbReference type="NCBI Taxonomy" id="554073"/>
    <lineage>
        <taxon>Eukaryota</taxon>
        <taxon>Metazoa</taxon>
        <taxon>Ecdysozoa</taxon>
        <taxon>Arthropoda</taxon>
        <taxon>Hexapoda</taxon>
        <taxon>Insecta</taxon>
        <taxon>Pterygota</taxon>
        <taxon>Neoptera</taxon>
        <taxon>Endopterygota</taxon>
        <taxon>Coleoptera</taxon>
        <taxon>Polyphaga</taxon>
        <taxon>Cucujiformia</taxon>
        <taxon>Chrysomeloidea</taxon>
        <taxon>Cerambycidae</taxon>
        <taxon>Cerambycinae</taxon>
        <taxon>Clytini</taxon>
        <taxon>Xylotrechus</taxon>
    </lineage>
</organism>
<feature type="signal peptide" evidence="5">
    <location>
        <begin position="1"/>
        <end position="23"/>
    </location>
</feature>
<dbReference type="PANTHER" id="PTHR48043">
    <property type="entry name" value="EG:EG0003.4 PROTEIN-RELATED"/>
    <property type="match status" value="1"/>
</dbReference>
<gene>
    <name evidence="6" type="primary">UGT4</name>
</gene>
<keyword evidence="2 4" id="KW-0328">Glycosyltransferase</keyword>
<feature type="transmembrane region" description="Helical" evidence="5">
    <location>
        <begin position="485"/>
        <end position="508"/>
    </location>
</feature>
<evidence type="ECO:0000256" key="2">
    <source>
        <dbReference type="ARBA" id="ARBA00022676"/>
    </source>
</evidence>
<evidence type="ECO:0000256" key="4">
    <source>
        <dbReference type="RuleBase" id="RU003718"/>
    </source>
</evidence>
<accession>A0A6G7SF99</accession>
<feature type="chain" id="PRO_5026375042" description="UDP-glucuronosyltransferase" evidence="5">
    <location>
        <begin position="24"/>
        <end position="522"/>
    </location>
</feature>
<dbReference type="InterPro" id="IPR002213">
    <property type="entry name" value="UDP_glucos_trans"/>
</dbReference>
<dbReference type="Pfam" id="PF00201">
    <property type="entry name" value="UDPGT"/>
    <property type="match status" value="1"/>
</dbReference>
<keyword evidence="5" id="KW-0472">Membrane</keyword>
<keyword evidence="5" id="KW-0812">Transmembrane</keyword>
<dbReference type="FunFam" id="3.40.50.2000:FF:000050">
    <property type="entry name" value="UDP-glucuronosyltransferase"/>
    <property type="match status" value="1"/>
</dbReference>
<comment type="similarity">
    <text evidence="1 4">Belongs to the UDP-glycosyltransferase family.</text>
</comment>
<evidence type="ECO:0000256" key="1">
    <source>
        <dbReference type="ARBA" id="ARBA00009995"/>
    </source>
</evidence>
<dbReference type="EMBL" id="MN242794">
    <property type="protein sequence ID" value="QIK00363.1"/>
    <property type="molecule type" value="mRNA"/>
</dbReference>
<dbReference type="CDD" id="cd03784">
    <property type="entry name" value="GT1_Gtf-like"/>
    <property type="match status" value="1"/>
</dbReference>
<comment type="catalytic activity">
    <reaction evidence="5">
        <text>glucuronate acceptor + UDP-alpha-D-glucuronate = acceptor beta-D-glucuronoside + UDP + H(+)</text>
        <dbReference type="Rhea" id="RHEA:21032"/>
        <dbReference type="ChEBI" id="CHEBI:15378"/>
        <dbReference type="ChEBI" id="CHEBI:58052"/>
        <dbReference type="ChEBI" id="CHEBI:58223"/>
        <dbReference type="ChEBI" id="CHEBI:132367"/>
        <dbReference type="ChEBI" id="CHEBI:132368"/>
        <dbReference type="EC" id="2.4.1.17"/>
    </reaction>
</comment>